<dbReference type="Gene3D" id="3.30.700.10">
    <property type="entry name" value="Glycoprotein, Type 4 Pilin"/>
    <property type="match status" value="1"/>
</dbReference>
<sequence>MFRNNKGFTLIELMVSLGVLAVISAALMSRIGPGPQQYARDTRRQSDLNTIASALALYRNDLGGYPLTTASLIPNYITAPVPTDPRDGSAYTYTPGPPGCAGTNPPRCTTFTICDTMEKTGANVCVSNP</sequence>
<evidence type="ECO:0000313" key="3">
    <source>
        <dbReference type="EMBL" id="OGD08876.1"/>
    </source>
</evidence>
<dbReference type="STRING" id="1797263.A2397_05935"/>
<evidence type="ECO:0000313" key="4">
    <source>
        <dbReference type="Proteomes" id="UP000176424"/>
    </source>
</evidence>
<comment type="caution">
    <text evidence="3">The sequence shown here is derived from an EMBL/GenBank/DDBJ whole genome shotgun (WGS) entry which is preliminary data.</text>
</comment>
<dbReference type="SUPFAM" id="SSF54523">
    <property type="entry name" value="Pili subunits"/>
    <property type="match status" value="1"/>
</dbReference>
<keyword evidence="1" id="KW-0488">Methylation</keyword>
<dbReference type="InterPro" id="IPR000983">
    <property type="entry name" value="Bac_GSPG_pilin"/>
</dbReference>
<evidence type="ECO:0000256" key="2">
    <source>
        <dbReference type="SAM" id="Phobius"/>
    </source>
</evidence>
<keyword evidence="2" id="KW-0472">Membrane</keyword>
<dbReference type="InterPro" id="IPR045584">
    <property type="entry name" value="Pilin-like"/>
</dbReference>
<dbReference type="PROSITE" id="PS00409">
    <property type="entry name" value="PROKAR_NTER_METHYL"/>
    <property type="match status" value="1"/>
</dbReference>
<dbReference type="GO" id="GO:0015628">
    <property type="term" value="P:protein secretion by the type II secretion system"/>
    <property type="evidence" value="ECO:0007669"/>
    <property type="project" value="InterPro"/>
</dbReference>
<feature type="transmembrane region" description="Helical" evidence="2">
    <location>
        <begin position="7"/>
        <end position="28"/>
    </location>
</feature>
<accession>A0A1F4ZST6</accession>
<proteinExistence type="predicted"/>
<name>A0A1F4ZST6_9BACT</name>
<gene>
    <name evidence="3" type="ORF">A2397_05935</name>
</gene>
<dbReference type="GO" id="GO:0015627">
    <property type="term" value="C:type II protein secretion system complex"/>
    <property type="evidence" value="ECO:0007669"/>
    <property type="project" value="InterPro"/>
</dbReference>
<dbReference type="AlphaFoldDB" id="A0A1F4ZST6"/>
<evidence type="ECO:0008006" key="5">
    <source>
        <dbReference type="Google" id="ProtNLM"/>
    </source>
</evidence>
<evidence type="ECO:0000256" key="1">
    <source>
        <dbReference type="ARBA" id="ARBA00022481"/>
    </source>
</evidence>
<dbReference type="InterPro" id="IPR012902">
    <property type="entry name" value="N_methyl_site"/>
</dbReference>
<reference evidence="3 4" key="1">
    <citation type="journal article" date="2016" name="Nat. Commun.">
        <title>Thousands of microbial genomes shed light on interconnected biogeochemical processes in an aquifer system.</title>
        <authorList>
            <person name="Anantharaman K."/>
            <person name="Brown C.T."/>
            <person name="Hug L.A."/>
            <person name="Sharon I."/>
            <person name="Castelle C.J."/>
            <person name="Probst A.J."/>
            <person name="Thomas B.C."/>
            <person name="Singh A."/>
            <person name="Wilkins M.J."/>
            <person name="Karaoz U."/>
            <person name="Brodie E.L."/>
            <person name="Williams K.H."/>
            <person name="Hubbard S.S."/>
            <person name="Banfield J.F."/>
        </authorList>
    </citation>
    <scope>NUCLEOTIDE SEQUENCE [LARGE SCALE GENOMIC DNA]</scope>
</reference>
<keyword evidence="2" id="KW-0812">Transmembrane</keyword>
<dbReference type="PRINTS" id="PR00813">
    <property type="entry name" value="BCTERIALGSPG"/>
</dbReference>
<dbReference type="EMBL" id="MEXR01000046">
    <property type="protein sequence ID" value="OGD08876.1"/>
    <property type="molecule type" value="Genomic_DNA"/>
</dbReference>
<dbReference type="Pfam" id="PF07963">
    <property type="entry name" value="N_methyl"/>
    <property type="match status" value="1"/>
</dbReference>
<organism evidence="3 4">
    <name type="scientific">Candidatus Amesbacteria bacterium RIFOXYB1_FULL_44_23</name>
    <dbReference type="NCBI Taxonomy" id="1797263"/>
    <lineage>
        <taxon>Bacteria</taxon>
        <taxon>Candidatus Amesiibacteriota</taxon>
    </lineage>
</organism>
<keyword evidence="2" id="KW-1133">Transmembrane helix</keyword>
<protein>
    <recommendedName>
        <fullName evidence="5">Type II secretion system protein GspG C-terminal domain-containing protein</fullName>
    </recommendedName>
</protein>
<dbReference type="Proteomes" id="UP000176424">
    <property type="component" value="Unassembled WGS sequence"/>
</dbReference>
<dbReference type="NCBIfam" id="TIGR02532">
    <property type="entry name" value="IV_pilin_GFxxxE"/>
    <property type="match status" value="1"/>
</dbReference>